<comment type="caution">
    <text evidence="3">The sequence shown here is derived from an EMBL/GenBank/DDBJ whole genome shotgun (WGS) entry which is preliminary data.</text>
</comment>
<name>A0A427Y4X9_9TREE</name>
<keyword evidence="1" id="KW-0853">WD repeat</keyword>
<feature type="compositionally biased region" description="Acidic residues" evidence="2">
    <location>
        <begin position="368"/>
        <end position="383"/>
    </location>
</feature>
<evidence type="ECO:0000313" key="3">
    <source>
        <dbReference type="EMBL" id="RSH86125.1"/>
    </source>
</evidence>
<protein>
    <submittedName>
        <fullName evidence="3">Uncharacterized protein</fullName>
    </submittedName>
</protein>
<dbReference type="SUPFAM" id="SSF50978">
    <property type="entry name" value="WD40 repeat-like"/>
    <property type="match status" value="1"/>
</dbReference>
<proteinExistence type="predicted"/>
<dbReference type="InterPro" id="IPR001680">
    <property type="entry name" value="WD40_rpt"/>
</dbReference>
<dbReference type="InterPro" id="IPR036322">
    <property type="entry name" value="WD40_repeat_dom_sf"/>
</dbReference>
<dbReference type="InterPro" id="IPR015943">
    <property type="entry name" value="WD40/YVTN_repeat-like_dom_sf"/>
</dbReference>
<gene>
    <name evidence="3" type="ORF">EHS24_004353</name>
</gene>
<evidence type="ECO:0000256" key="1">
    <source>
        <dbReference type="PROSITE-ProRule" id="PRU00221"/>
    </source>
</evidence>
<dbReference type="SMART" id="SM00320">
    <property type="entry name" value="WD40"/>
    <property type="match status" value="5"/>
</dbReference>
<evidence type="ECO:0000256" key="2">
    <source>
        <dbReference type="SAM" id="MobiDB-lite"/>
    </source>
</evidence>
<dbReference type="InterPro" id="IPR051150">
    <property type="entry name" value="SWT21/TCAB1_mRNA_Telomere"/>
</dbReference>
<feature type="repeat" description="WD" evidence="1">
    <location>
        <begin position="306"/>
        <end position="323"/>
    </location>
</feature>
<dbReference type="OrthoDB" id="239865at2759"/>
<dbReference type="EMBL" id="RSCE01000002">
    <property type="protein sequence ID" value="RSH86125.1"/>
    <property type="molecule type" value="Genomic_DNA"/>
</dbReference>
<dbReference type="Pfam" id="PF00400">
    <property type="entry name" value="WD40"/>
    <property type="match status" value="2"/>
</dbReference>
<sequence length="406" mass="44226">MQEDSLPDAGPSEQLEQSAWPAPPQYNWSASPGVMTSVDATNLSSEVQGCFFRSARWTADASSVLTTAEDRVLRVYDIVYDGDAPCFSTARELPQPDAINAALWYPSASAHAPETFCFVASTRDSPVRLVDAGDGRIRASYPIVDHRERFISPHSFAFNTTATKLYCGFENAIEVLDIASPGYHNSDRLKMGLTRKEKGGQKGIISALAFSQHMPGAFAAGSFSGSVVLYDEDTGNRAAGHLYGVEGGGVTQLVYHPLDPNTIFVASRRSDSLQAYDLRDTSQPVARLERPTSTNQRIWFDVDPWGRWLASGDENGTVRIWDIGSPSYDAVADLKLHNDAVNSVQFHPFKPLLLTSAGSRAFLQSEDLELSSDESDSDSDSNDEPAPISIKTGPKDSRMAIWSMAA</sequence>
<dbReference type="AlphaFoldDB" id="A0A427Y4X9"/>
<feature type="region of interest" description="Disordered" evidence="2">
    <location>
        <begin position="1"/>
        <end position="23"/>
    </location>
</feature>
<dbReference type="Gene3D" id="2.130.10.10">
    <property type="entry name" value="YVTN repeat-like/Quinoprotein amine dehydrogenase"/>
    <property type="match status" value="1"/>
</dbReference>
<dbReference type="RefSeq" id="XP_028478910.1">
    <property type="nucleotide sequence ID" value="XM_028619938.1"/>
</dbReference>
<organism evidence="3 4">
    <name type="scientific">Apiotrichum porosum</name>
    <dbReference type="NCBI Taxonomy" id="105984"/>
    <lineage>
        <taxon>Eukaryota</taxon>
        <taxon>Fungi</taxon>
        <taxon>Dikarya</taxon>
        <taxon>Basidiomycota</taxon>
        <taxon>Agaricomycotina</taxon>
        <taxon>Tremellomycetes</taxon>
        <taxon>Trichosporonales</taxon>
        <taxon>Trichosporonaceae</taxon>
        <taxon>Apiotrichum</taxon>
    </lineage>
</organism>
<evidence type="ECO:0000313" key="4">
    <source>
        <dbReference type="Proteomes" id="UP000279236"/>
    </source>
</evidence>
<dbReference type="GeneID" id="39588896"/>
<dbReference type="PROSITE" id="PS50082">
    <property type="entry name" value="WD_REPEATS_2"/>
    <property type="match status" value="1"/>
</dbReference>
<dbReference type="Proteomes" id="UP000279236">
    <property type="component" value="Unassembled WGS sequence"/>
</dbReference>
<feature type="region of interest" description="Disordered" evidence="2">
    <location>
        <begin position="368"/>
        <end position="396"/>
    </location>
</feature>
<dbReference type="PANTHER" id="PTHR13211:SF0">
    <property type="entry name" value="TELOMERASE CAJAL BODY PROTEIN 1"/>
    <property type="match status" value="1"/>
</dbReference>
<reference evidence="3 4" key="1">
    <citation type="submission" date="2018-11" db="EMBL/GenBank/DDBJ databases">
        <title>Genome sequence of Apiotrichum porosum DSM 27194.</title>
        <authorList>
            <person name="Aliyu H."/>
            <person name="Gorte O."/>
            <person name="Ochsenreither K."/>
        </authorList>
    </citation>
    <scope>NUCLEOTIDE SEQUENCE [LARGE SCALE GENOMIC DNA]</scope>
    <source>
        <strain evidence="3 4">DSM 27194</strain>
    </source>
</reference>
<accession>A0A427Y4X9</accession>
<dbReference type="STRING" id="105984.A0A427Y4X9"/>
<keyword evidence="4" id="KW-1185">Reference proteome</keyword>
<dbReference type="PANTHER" id="PTHR13211">
    <property type="entry name" value="TELOMERASE CAJAL BODY PROTEIN 1"/>
    <property type="match status" value="1"/>
</dbReference>